<gene>
    <name evidence="1" type="ORF">PIBRA_LOCUS3246</name>
</gene>
<sequence>MMKQGDCHVYFQMWPCVTIKEKFPNHFRKSLAMGKEYQYFYVDATSVLIKNQMQVKNGCDTTPQGGEAPGSSTSLTFDAVALC</sequence>
<comment type="caution">
    <text evidence="1">The sequence shown here is derived from an EMBL/GenBank/DDBJ whole genome shotgun (WGS) entry which is preliminary data.</text>
</comment>
<proteinExistence type="predicted"/>
<accession>A0A9P0T7Y7</accession>
<dbReference type="Proteomes" id="UP001152562">
    <property type="component" value="Unassembled WGS sequence"/>
</dbReference>
<protein>
    <submittedName>
        <fullName evidence="1">Uncharacterized protein</fullName>
    </submittedName>
</protein>
<organism evidence="1 2">
    <name type="scientific">Pieris brassicae</name>
    <name type="common">White butterfly</name>
    <name type="synonym">Large white butterfly</name>
    <dbReference type="NCBI Taxonomy" id="7116"/>
    <lineage>
        <taxon>Eukaryota</taxon>
        <taxon>Metazoa</taxon>
        <taxon>Ecdysozoa</taxon>
        <taxon>Arthropoda</taxon>
        <taxon>Hexapoda</taxon>
        <taxon>Insecta</taxon>
        <taxon>Pterygota</taxon>
        <taxon>Neoptera</taxon>
        <taxon>Endopterygota</taxon>
        <taxon>Lepidoptera</taxon>
        <taxon>Glossata</taxon>
        <taxon>Ditrysia</taxon>
        <taxon>Papilionoidea</taxon>
        <taxon>Pieridae</taxon>
        <taxon>Pierinae</taxon>
        <taxon>Pieris</taxon>
    </lineage>
</organism>
<evidence type="ECO:0000313" key="1">
    <source>
        <dbReference type="EMBL" id="CAH4012768.1"/>
    </source>
</evidence>
<dbReference type="AlphaFoldDB" id="A0A9P0T7Y7"/>
<keyword evidence="2" id="KW-1185">Reference proteome</keyword>
<name>A0A9P0T7Y7_PIEBR</name>
<evidence type="ECO:0000313" key="2">
    <source>
        <dbReference type="Proteomes" id="UP001152562"/>
    </source>
</evidence>
<dbReference type="EMBL" id="CALOZG010000004">
    <property type="protein sequence ID" value="CAH4012768.1"/>
    <property type="molecule type" value="Genomic_DNA"/>
</dbReference>
<reference evidence="1" key="1">
    <citation type="submission" date="2022-05" db="EMBL/GenBank/DDBJ databases">
        <authorList>
            <person name="Okamura Y."/>
        </authorList>
    </citation>
    <scope>NUCLEOTIDE SEQUENCE</scope>
</reference>